<gene>
    <name evidence="2" type="ORF">SAMN05444359_10364</name>
</gene>
<sequence>MGSSFSTRLPFYFFSILVFFCISDVAAQMPCTFNIRTNSEQINTVFNSVVLFNDQYLISGIVRSNAYPLNLGSEIYSVDSLGNYELKATALDSTRSIEAWARQSLLSEDGNFYFTGYSVASDRELLLGKYDTTSDTLRIRTVQQGIREGGWINGVGIKEINSQTLVYGNSTISEENRLSNGIVYVVDSNLHTVPRVAIQKPSPSQVVIQDLLSKKNKNILVLFSESESGTQCEPYIRLHIREYDPTLSLYVREFSFNDSSLISASNTSLHEAPDGSVYLHAQRLTYLNTNPRCNAANYKDPRIFKFNDTLGLEWERDFTRPDDFEWESRIADIASTQDGNFVTAYSQAIPADSPELTFQKVVQIIKFTDQGELLWRRLYSSFGESDTISVDNKIYDLKPTRDGGFIMVGESRREITNFETDTTDAFRQRGWILKVDSEGRLNPSCLDTTVSAVGYQPTELVGGILFPNPTHDLLNVQPRGKWGQHLRFSIIDQFGRVIRSHRASIPFTDEINYSMDVGNLPPGAYHLMIEDGQQRWSETFVKR</sequence>
<proteinExistence type="predicted"/>
<reference evidence="3" key="1">
    <citation type="submission" date="2016-10" db="EMBL/GenBank/DDBJ databases">
        <authorList>
            <person name="Varghese N."/>
            <person name="Submissions S."/>
        </authorList>
    </citation>
    <scope>NUCLEOTIDE SEQUENCE [LARGE SCALE GENOMIC DNA]</scope>
    <source>
        <strain evidence="3">DSM 24740</strain>
    </source>
</reference>
<dbReference type="Proteomes" id="UP000199021">
    <property type="component" value="Unassembled WGS sequence"/>
</dbReference>
<evidence type="ECO:0000313" key="3">
    <source>
        <dbReference type="Proteomes" id="UP000199021"/>
    </source>
</evidence>
<evidence type="ECO:0000259" key="1">
    <source>
        <dbReference type="Pfam" id="PF18962"/>
    </source>
</evidence>
<dbReference type="InterPro" id="IPR026444">
    <property type="entry name" value="Secre_tail"/>
</dbReference>
<protein>
    <recommendedName>
        <fullName evidence="1">Secretion system C-terminal sorting domain-containing protein</fullName>
    </recommendedName>
</protein>
<accession>A0A1H9BE11</accession>
<dbReference type="EMBL" id="FOFB01000003">
    <property type="protein sequence ID" value="SEP86508.1"/>
    <property type="molecule type" value="Genomic_DNA"/>
</dbReference>
<evidence type="ECO:0000313" key="2">
    <source>
        <dbReference type="EMBL" id="SEP86508.1"/>
    </source>
</evidence>
<dbReference type="InParanoid" id="A0A1H9BE11"/>
<dbReference type="Pfam" id="PF18962">
    <property type="entry name" value="Por_Secre_tail"/>
    <property type="match status" value="1"/>
</dbReference>
<name>A0A1H9BE11_9BACT</name>
<dbReference type="AlphaFoldDB" id="A0A1H9BE11"/>
<organism evidence="2 3">
    <name type="scientific">Neolewinella agarilytica</name>
    <dbReference type="NCBI Taxonomy" id="478744"/>
    <lineage>
        <taxon>Bacteria</taxon>
        <taxon>Pseudomonadati</taxon>
        <taxon>Bacteroidota</taxon>
        <taxon>Saprospiria</taxon>
        <taxon>Saprospirales</taxon>
        <taxon>Lewinellaceae</taxon>
        <taxon>Neolewinella</taxon>
    </lineage>
</organism>
<feature type="domain" description="Secretion system C-terminal sorting" evidence="1">
    <location>
        <begin position="465"/>
        <end position="536"/>
    </location>
</feature>
<keyword evidence="3" id="KW-1185">Reference proteome</keyword>